<keyword evidence="5 12" id="KW-0812">Transmembrane</keyword>
<evidence type="ECO:0000256" key="11">
    <source>
        <dbReference type="ARBA" id="ARBA00023296"/>
    </source>
</evidence>
<dbReference type="GO" id="GO:0019031">
    <property type="term" value="C:viral envelope"/>
    <property type="evidence" value="ECO:0007669"/>
    <property type="project" value="InterPro"/>
</dbReference>
<evidence type="ECO:0000256" key="8">
    <source>
        <dbReference type="ARBA" id="ARBA00022989"/>
    </source>
</evidence>
<evidence type="ECO:0000313" key="13">
    <source>
        <dbReference type="EMBL" id="ABI99111.1"/>
    </source>
</evidence>
<evidence type="ECO:0000256" key="10">
    <source>
        <dbReference type="ARBA" id="ARBA00023157"/>
    </source>
</evidence>
<dbReference type="EMBL" id="AY689437">
    <property type="protein sequence ID" value="ABI99111.1"/>
    <property type="molecule type" value="Genomic_DNA"/>
</dbReference>
<feature type="transmembrane region" description="Helical" evidence="12">
    <location>
        <begin position="6"/>
        <end position="27"/>
    </location>
</feature>
<proteinExistence type="predicted"/>
<dbReference type="GO" id="GO:0039663">
    <property type="term" value="P:membrane fusion involved in viral entry into host cell"/>
    <property type="evidence" value="ECO:0007669"/>
    <property type="project" value="UniProtKB-KW"/>
</dbReference>
<organismHost>
    <name type="scientific">Odocoileus hemionus</name>
    <name type="common">Mule deer</name>
    <name type="synonym">Cervus hemionus</name>
    <dbReference type="NCBI Taxonomy" id="9872"/>
</organismHost>
<evidence type="ECO:0000313" key="14">
    <source>
        <dbReference type="Proteomes" id="UP000162522"/>
    </source>
</evidence>
<keyword evidence="7" id="KW-0426">Late protein</keyword>
<keyword evidence="3" id="KW-1168">Fusion of virus membrane with host membrane</keyword>
<protein>
    <submittedName>
        <fullName evidence="13">Uncharacterized protein</fullName>
    </submittedName>
</protein>
<evidence type="ECO:0000256" key="12">
    <source>
        <dbReference type="SAM" id="Phobius"/>
    </source>
</evidence>
<dbReference type="GO" id="GO:0055036">
    <property type="term" value="C:virion membrane"/>
    <property type="evidence" value="ECO:0007669"/>
    <property type="project" value="UniProtKB-SubCell"/>
</dbReference>
<name>Q08F55_DPV84</name>
<comment type="function">
    <text evidence="1">Envelope protein required for virus entry into host cell and for cell-cell fusion (syncytium formation).</text>
</comment>
<evidence type="ECO:0000256" key="1">
    <source>
        <dbReference type="ARBA" id="ARBA00004039"/>
    </source>
</evidence>
<keyword evidence="8 12" id="KW-1133">Transmembrane helix</keyword>
<keyword evidence="4" id="KW-1162">Viral penetration into host cytoplasm</keyword>
<gene>
    <name evidence="13" type="ORF">DpV84gp127</name>
</gene>
<dbReference type="Pfam" id="PF04584">
    <property type="entry name" value="Pox_A28"/>
    <property type="match status" value="1"/>
</dbReference>
<reference evidence="13 14" key="1">
    <citation type="journal article" date="2005" name="J. Virol.">
        <title>Genome of deerpox virus.</title>
        <authorList>
            <person name="Afonso C.L."/>
            <person name="Delhon G."/>
            <person name="Tulman E.R."/>
            <person name="Lu Z."/>
            <person name="Zsak A."/>
            <person name="Becerra V.M."/>
            <person name="Zsak L."/>
            <person name="Kutish G.F."/>
            <person name="Rock D.L."/>
        </authorList>
    </citation>
    <scope>NUCLEOTIDE SEQUENCE [LARGE SCALE GENOMIC DNA]</scope>
    <source>
        <strain evidence="13">W-1170-84</strain>
    </source>
</reference>
<keyword evidence="10" id="KW-1015">Disulfide bond</keyword>
<accession>Q08F55</accession>
<sequence>MNVVTIFFIVVATVAICLIFFQGYSIYKNYDNIKEFNNAHSVLEYSKTVNVISLDRRVQDPNDQIYDVKQKWRCNKFENDYVSISIFGFKSDGNNIRKFRTLEDCINYTFSESTHSNIFNPCVSPNDPKSKECIFLKSIL</sequence>
<evidence type="ECO:0000256" key="9">
    <source>
        <dbReference type="ARBA" id="ARBA00023136"/>
    </source>
</evidence>
<evidence type="ECO:0000256" key="2">
    <source>
        <dbReference type="ARBA" id="ARBA00004381"/>
    </source>
</evidence>
<evidence type="ECO:0000256" key="4">
    <source>
        <dbReference type="ARBA" id="ARBA00022595"/>
    </source>
</evidence>
<keyword evidence="6" id="KW-0946">Virion</keyword>
<dbReference type="GO" id="GO:0046718">
    <property type="term" value="P:symbiont entry into host cell"/>
    <property type="evidence" value="ECO:0007669"/>
    <property type="project" value="UniProtKB-KW"/>
</dbReference>
<evidence type="ECO:0000256" key="3">
    <source>
        <dbReference type="ARBA" id="ARBA00022506"/>
    </source>
</evidence>
<keyword evidence="11" id="KW-1160">Virus entry into host cell</keyword>
<evidence type="ECO:0000256" key="7">
    <source>
        <dbReference type="ARBA" id="ARBA00022921"/>
    </source>
</evidence>
<dbReference type="Proteomes" id="UP000162522">
    <property type="component" value="Segment"/>
</dbReference>
<dbReference type="InterPro" id="IPR007664">
    <property type="entry name" value="Poxvirus_A28"/>
</dbReference>
<evidence type="ECO:0000256" key="6">
    <source>
        <dbReference type="ARBA" id="ARBA00022844"/>
    </source>
</evidence>
<comment type="subcellular location">
    <subcellularLocation>
        <location evidence="2">Virion membrane</location>
        <topology evidence="2">Single-pass membrane protein</topology>
    </subcellularLocation>
</comment>
<keyword evidence="9 12" id="KW-0472">Membrane</keyword>
<organism evidence="13 14">
    <name type="scientific">Deerpox virus (strain W-1170-84)</name>
    <name type="common">DPV</name>
    <dbReference type="NCBI Taxonomy" id="305676"/>
    <lineage>
        <taxon>Viruses</taxon>
        <taxon>Varidnaviria</taxon>
        <taxon>Bamfordvirae</taxon>
        <taxon>Nucleocytoviricota</taxon>
        <taxon>Pokkesviricetes</taxon>
        <taxon>Chitovirales</taxon>
        <taxon>Poxviridae</taxon>
        <taxon>Chordopoxvirinae</taxon>
        <taxon>Cervidpoxvirus</taxon>
        <taxon>Cervidpoxvirus muledeerpox</taxon>
        <taxon>Mule deerpox virus</taxon>
    </lineage>
</organism>
<evidence type="ECO:0000256" key="5">
    <source>
        <dbReference type="ARBA" id="ARBA00022692"/>
    </source>
</evidence>